<name>A0AAD9IYD1_9ANNE</name>
<keyword evidence="1" id="KW-1133">Transmembrane helix</keyword>
<evidence type="ECO:0000313" key="3">
    <source>
        <dbReference type="Proteomes" id="UP001208570"/>
    </source>
</evidence>
<feature type="non-terminal residue" evidence="2">
    <location>
        <position position="1"/>
    </location>
</feature>
<reference evidence="2" key="1">
    <citation type="journal article" date="2023" name="Mol. Biol. Evol.">
        <title>Third-Generation Sequencing Reveals the Adaptive Role of the Epigenome in Three Deep-Sea Polychaetes.</title>
        <authorList>
            <person name="Perez M."/>
            <person name="Aroh O."/>
            <person name="Sun Y."/>
            <person name="Lan Y."/>
            <person name="Juniper S.K."/>
            <person name="Young C.R."/>
            <person name="Angers B."/>
            <person name="Qian P.Y."/>
        </authorList>
    </citation>
    <scope>NUCLEOTIDE SEQUENCE</scope>
    <source>
        <strain evidence="2">P08H-3</strain>
    </source>
</reference>
<keyword evidence="1" id="KW-0812">Transmembrane</keyword>
<dbReference type="AlphaFoldDB" id="A0AAD9IYD1"/>
<sequence length="111" mass="12792">FNRLASISISTNSVTLLCCFYFSYSVSLTKQGWMTLCIKCVCVCVISLKCSCIQVAVYLLCFVHVDGCFRYFFIFQMVYNRRVICFLTQISVKLTKRSSCPTVFVYLPFGY</sequence>
<protein>
    <submittedName>
        <fullName evidence="2">Uncharacterized protein</fullName>
    </submittedName>
</protein>
<organism evidence="2 3">
    <name type="scientific">Paralvinella palmiformis</name>
    <dbReference type="NCBI Taxonomy" id="53620"/>
    <lineage>
        <taxon>Eukaryota</taxon>
        <taxon>Metazoa</taxon>
        <taxon>Spiralia</taxon>
        <taxon>Lophotrochozoa</taxon>
        <taxon>Annelida</taxon>
        <taxon>Polychaeta</taxon>
        <taxon>Sedentaria</taxon>
        <taxon>Canalipalpata</taxon>
        <taxon>Terebellida</taxon>
        <taxon>Terebelliformia</taxon>
        <taxon>Alvinellidae</taxon>
        <taxon>Paralvinella</taxon>
    </lineage>
</organism>
<feature type="transmembrane region" description="Helical" evidence="1">
    <location>
        <begin position="6"/>
        <end position="24"/>
    </location>
</feature>
<keyword evidence="3" id="KW-1185">Reference proteome</keyword>
<evidence type="ECO:0000313" key="2">
    <source>
        <dbReference type="EMBL" id="KAK2143202.1"/>
    </source>
</evidence>
<gene>
    <name evidence="2" type="ORF">LSH36_867g00026</name>
</gene>
<comment type="caution">
    <text evidence="2">The sequence shown here is derived from an EMBL/GenBank/DDBJ whole genome shotgun (WGS) entry which is preliminary data.</text>
</comment>
<keyword evidence="1" id="KW-0472">Membrane</keyword>
<accession>A0AAD9IYD1</accession>
<dbReference type="EMBL" id="JAODUP010000867">
    <property type="protein sequence ID" value="KAK2143202.1"/>
    <property type="molecule type" value="Genomic_DNA"/>
</dbReference>
<evidence type="ECO:0000256" key="1">
    <source>
        <dbReference type="SAM" id="Phobius"/>
    </source>
</evidence>
<proteinExistence type="predicted"/>
<dbReference type="Proteomes" id="UP001208570">
    <property type="component" value="Unassembled WGS sequence"/>
</dbReference>